<gene>
    <name evidence="2" type="ORF">DVH24_010130</name>
</gene>
<evidence type="ECO:0000313" key="3">
    <source>
        <dbReference type="Proteomes" id="UP000290289"/>
    </source>
</evidence>
<comment type="caution">
    <text evidence="2">The sequence shown here is derived from an EMBL/GenBank/DDBJ whole genome shotgun (WGS) entry which is preliminary data.</text>
</comment>
<sequence>MESIERSAEKNQKTTNSENQDFDALENDDVQRGFGCPSSPIRRIIRRQTETQRDANSLMGKSDGR</sequence>
<feature type="region of interest" description="Disordered" evidence="1">
    <location>
        <begin position="1"/>
        <end position="65"/>
    </location>
</feature>
<protein>
    <submittedName>
        <fullName evidence="2">Uncharacterized protein</fullName>
    </submittedName>
</protein>
<organism evidence="2 3">
    <name type="scientific">Malus domestica</name>
    <name type="common">Apple</name>
    <name type="synonym">Pyrus malus</name>
    <dbReference type="NCBI Taxonomy" id="3750"/>
    <lineage>
        <taxon>Eukaryota</taxon>
        <taxon>Viridiplantae</taxon>
        <taxon>Streptophyta</taxon>
        <taxon>Embryophyta</taxon>
        <taxon>Tracheophyta</taxon>
        <taxon>Spermatophyta</taxon>
        <taxon>Magnoliopsida</taxon>
        <taxon>eudicotyledons</taxon>
        <taxon>Gunneridae</taxon>
        <taxon>Pentapetalae</taxon>
        <taxon>rosids</taxon>
        <taxon>fabids</taxon>
        <taxon>Rosales</taxon>
        <taxon>Rosaceae</taxon>
        <taxon>Amygdaloideae</taxon>
        <taxon>Maleae</taxon>
        <taxon>Malus</taxon>
    </lineage>
</organism>
<keyword evidence="3" id="KW-1185">Reference proteome</keyword>
<name>A0A498JRK3_MALDO</name>
<dbReference type="EMBL" id="RDQH01000331">
    <property type="protein sequence ID" value="RXH97805.1"/>
    <property type="molecule type" value="Genomic_DNA"/>
</dbReference>
<evidence type="ECO:0000256" key="1">
    <source>
        <dbReference type="SAM" id="MobiDB-lite"/>
    </source>
</evidence>
<accession>A0A498JRK3</accession>
<feature type="compositionally biased region" description="Basic and acidic residues" evidence="1">
    <location>
        <begin position="1"/>
        <end position="12"/>
    </location>
</feature>
<dbReference type="Proteomes" id="UP000290289">
    <property type="component" value="Chromosome 5"/>
</dbReference>
<proteinExistence type="predicted"/>
<reference evidence="2 3" key="1">
    <citation type="submission" date="2018-10" db="EMBL/GenBank/DDBJ databases">
        <title>A high-quality apple genome assembly.</title>
        <authorList>
            <person name="Hu J."/>
        </authorList>
    </citation>
    <scope>NUCLEOTIDE SEQUENCE [LARGE SCALE GENOMIC DNA]</scope>
    <source>
        <strain evidence="3">cv. HFTH1</strain>
        <tissue evidence="2">Young leaf</tissue>
    </source>
</reference>
<evidence type="ECO:0000313" key="2">
    <source>
        <dbReference type="EMBL" id="RXH97805.1"/>
    </source>
</evidence>
<dbReference type="AlphaFoldDB" id="A0A498JRK3"/>